<accession>A0A0L0T7J2</accession>
<feature type="compositionally biased region" description="Gly residues" evidence="1">
    <location>
        <begin position="74"/>
        <end position="84"/>
    </location>
</feature>
<feature type="compositionally biased region" description="Gly residues" evidence="1">
    <location>
        <begin position="147"/>
        <end position="157"/>
    </location>
</feature>
<name>A0A0L0T7J2_ALLM3</name>
<sequence>MAFRTTRATAVLAIVVIAALLNVAAAADSSSQLETITMPAPPEDAGFEFSWETRKGKKNAKDVLVVGPVVTGLKGQGQGAGNGGGKKKAVDAASAEAESKKKDPQLETITMPAPPADAGFEFSWETRKGKKNSKDVVVVGPVVTGLKGQGKGAGNGGKKAVDAASAEAEAKKTDPQLETLTMPAPPADAGFEFSWETRKGKKNNKDVLVVGPVVTGVKSNSGNGNGGKKAVDAASEVAAAKKKDPQLETITMPAPPADAGFEFSWETRKGKKDQKDVLVVGPVVTGVKGQGNGKKSQDTVAAASSDAPAASGVSSGFIGIAVGAGVVLAAAVGAAVMVHRRRARKSYGSVEAAVPATDVQPDRVVLTQH</sequence>
<dbReference type="Proteomes" id="UP000054350">
    <property type="component" value="Unassembled WGS sequence"/>
</dbReference>
<feature type="region of interest" description="Disordered" evidence="1">
    <location>
        <begin position="74"/>
        <end position="119"/>
    </location>
</feature>
<protein>
    <submittedName>
        <fullName evidence="4">Uncharacterized protein</fullName>
    </submittedName>
</protein>
<proteinExistence type="predicted"/>
<evidence type="ECO:0000313" key="4">
    <source>
        <dbReference type="EMBL" id="KNE70666.1"/>
    </source>
</evidence>
<feature type="chain" id="PRO_5005548395" evidence="3">
    <location>
        <begin position="27"/>
        <end position="369"/>
    </location>
</feature>
<keyword evidence="2" id="KW-0812">Transmembrane</keyword>
<gene>
    <name evidence="4" type="ORF">AMAG_15422</name>
</gene>
<organism evidence="4 5">
    <name type="scientific">Allomyces macrogynus (strain ATCC 38327)</name>
    <name type="common">Allomyces javanicus var. macrogynus</name>
    <dbReference type="NCBI Taxonomy" id="578462"/>
    <lineage>
        <taxon>Eukaryota</taxon>
        <taxon>Fungi</taxon>
        <taxon>Fungi incertae sedis</taxon>
        <taxon>Blastocladiomycota</taxon>
        <taxon>Blastocladiomycetes</taxon>
        <taxon>Blastocladiales</taxon>
        <taxon>Blastocladiaceae</taxon>
        <taxon>Allomyces</taxon>
    </lineage>
</organism>
<dbReference type="EMBL" id="GG745367">
    <property type="protein sequence ID" value="KNE70666.1"/>
    <property type="molecule type" value="Genomic_DNA"/>
</dbReference>
<keyword evidence="2" id="KW-0472">Membrane</keyword>
<evidence type="ECO:0000256" key="1">
    <source>
        <dbReference type="SAM" id="MobiDB-lite"/>
    </source>
</evidence>
<dbReference type="OrthoDB" id="10530273at2759"/>
<reference evidence="4 5" key="1">
    <citation type="submission" date="2009-11" db="EMBL/GenBank/DDBJ databases">
        <title>Annotation of Allomyces macrogynus ATCC 38327.</title>
        <authorList>
            <consortium name="The Broad Institute Genome Sequencing Platform"/>
            <person name="Russ C."/>
            <person name="Cuomo C."/>
            <person name="Burger G."/>
            <person name="Gray M.W."/>
            <person name="Holland P.W.H."/>
            <person name="King N."/>
            <person name="Lang F.B.F."/>
            <person name="Roger A.J."/>
            <person name="Ruiz-Trillo I."/>
            <person name="Young S.K."/>
            <person name="Zeng Q."/>
            <person name="Gargeya S."/>
            <person name="Fitzgerald M."/>
            <person name="Haas B."/>
            <person name="Abouelleil A."/>
            <person name="Alvarado L."/>
            <person name="Arachchi H.M."/>
            <person name="Berlin A."/>
            <person name="Chapman S.B."/>
            <person name="Gearin G."/>
            <person name="Goldberg J."/>
            <person name="Griggs A."/>
            <person name="Gujja S."/>
            <person name="Hansen M."/>
            <person name="Heiman D."/>
            <person name="Howarth C."/>
            <person name="Larimer J."/>
            <person name="Lui A."/>
            <person name="MacDonald P.J.P."/>
            <person name="McCowen C."/>
            <person name="Montmayeur A."/>
            <person name="Murphy C."/>
            <person name="Neiman D."/>
            <person name="Pearson M."/>
            <person name="Priest M."/>
            <person name="Roberts A."/>
            <person name="Saif S."/>
            <person name="Shea T."/>
            <person name="Sisk P."/>
            <person name="Stolte C."/>
            <person name="Sykes S."/>
            <person name="Wortman J."/>
            <person name="Nusbaum C."/>
            <person name="Birren B."/>
        </authorList>
    </citation>
    <scope>NUCLEOTIDE SEQUENCE [LARGE SCALE GENOMIC DNA]</scope>
    <source>
        <strain evidence="4 5">ATCC 38327</strain>
    </source>
</reference>
<evidence type="ECO:0000256" key="2">
    <source>
        <dbReference type="SAM" id="Phobius"/>
    </source>
</evidence>
<dbReference type="VEuPathDB" id="FungiDB:AMAG_15422"/>
<evidence type="ECO:0000256" key="3">
    <source>
        <dbReference type="SAM" id="SignalP"/>
    </source>
</evidence>
<feature type="signal peptide" evidence="3">
    <location>
        <begin position="1"/>
        <end position="26"/>
    </location>
</feature>
<feature type="region of interest" description="Disordered" evidence="1">
    <location>
        <begin position="147"/>
        <end position="173"/>
    </location>
</feature>
<keyword evidence="5" id="KW-1185">Reference proteome</keyword>
<dbReference type="AlphaFoldDB" id="A0A0L0T7J2"/>
<keyword evidence="2" id="KW-1133">Transmembrane helix</keyword>
<keyword evidence="3" id="KW-0732">Signal</keyword>
<feature type="transmembrane region" description="Helical" evidence="2">
    <location>
        <begin position="317"/>
        <end position="338"/>
    </location>
</feature>
<reference evidence="5" key="2">
    <citation type="submission" date="2009-11" db="EMBL/GenBank/DDBJ databases">
        <title>The Genome Sequence of Allomyces macrogynus strain ATCC 38327.</title>
        <authorList>
            <consortium name="The Broad Institute Genome Sequencing Platform"/>
            <person name="Russ C."/>
            <person name="Cuomo C."/>
            <person name="Shea T."/>
            <person name="Young S.K."/>
            <person name="Zeng Q."/>
            <person name="Koehrsen M."/>
            <person name="Haas B."/>
            <person name="Borodovsky M."/>
            <person name="Guigo R."/>
            <person name="Alvarado L."/>
            <person name="Berlin A."/>
            <person name="Borenstein D."/>
            <person name="Chen Z."/>
            <person name="Engels R."/>
            <person name="Freedman E."/>
            <person name="Gellesch M."/>
            <person name="Goldberg J."/>
            <person name="Griggs A."/>
            <person name="Gujja S."/>
            <person name="Heiman D."/>
            <person name="Hepburn T."/>
            <person name="Howarth C."/>
            <person name="Jen D."/>
            <person name="Larson L."/>
            <person name="Lewis B."/>
            <person name="Mehta T."/>
            <person name="Park D."/>
            <person name="Pearson M."/>
            <person name="Roberts A."/>
            <person name="Saif S."/>
            <person name="Shenoy N."/>
            <person name="Sisk P."/>
            <person name="Stolte C."/>
            <person name="Sykes S."/>
            <person name="Walk T."/>
            <person name="White J."/>
            <person name="Yandava C."/>
            <person name="Burger G."/>
            <person name="Gray M.W."/>
            <person name="Holland P.W.H."/>
            <person name="King N."/>
            <person name="Lang F.B.F."/>
            <person name="Roger A.J."/>
            <person name="Ruiz-Trillo I."/>
            <person name="Lander E."/>
            <person name="Nusbaum C."/>
        </authorList>
    </citation>
    <scope>NUCLEOTIDE SEQUENCE [LARGE SCALE GENOMIC DNA]</scope>
    <source>
        <strain evidence="5">ATCC 38327</strain>
    </source>
</reference>
<evidence type="ECO:0000313" key="5">
    <source>
        <dbReference type="Proteomes" id="UP000054350"/>
    </source>
</evidence>